<dbReference type="EMBL" id="LXQA010325369">
    <property type="protein sequence ID" value="MCI44041.1"/>
    <property type="molecule type" value="Genomic_DNA"/>
</dbReference>
<accession>A0A392S570</accession>
<protein>
    <submittedName>
        <fullName evidence="1">Uncharacterized protein</fullName>
    </submittedName>
</protein>
<dbReference type="AlphaFoldDB" id="A0A392S570"/>
<feature type="non-terminal residue" evidence="1">
    <location>
        <position position="1"/>
    </location>
</feature>
<evidence type="ECO:0000313" key="1">
    <source>
        <dbReference type="EMBL" id="MCI44041.1"/>
    </source>
</evidence>
<organism evidence="1 2">
    <name type="scientific">Trifolium medium</name>
    <dbReference type="NCBI Taxonomy" id="97028"/>
    <lineage>
        <taxon>Eukaryota</taxon>
        <taxon>Viridiplantae</taxon>
        <taxon>Streptophyta</taxon>
        <taxon>Embryophyta</taxon>
        <taxon>Tracheophyta</taxon>
        <taxon>Spermatophyta</taxon>
        <taxon>Magnoliopsida</taxon>
        <taxon>eudicotyledons</taxon>
        <taxon>Gunneridae</taxon>
        <taxon>Pentapetalae</taxon>
        <taxon>rosids</taxon>
        <taxon>fabids</taxon>
        <taxon>Fabales</taxon>
        <taxon>Fabaceae</taxon>
        <taxon>Papilionoideae</taxon>
        <taxon>50 kb inversion clade</taxon>
        <taxon>NPAAA clade</taxon>
        <taxon>Hologalegina</taxon>
        <taxon>IRL clade</taxon>
        <taxon>Trifolieae</taxon>
        <taxon>Trifolium</taxon>
    </lineage>
</organism>
<keyword evidence="2" id="KW-1185">Reference proteome</keyword>
<name>A0A392S570_9FABA</name>
<sequence>RQRENWENFVGDSRASQALDVVAGTKATADGGKQWLYATNKNLFDQWEINGYRMSQRATKKAAKKDHNEGG</sequence>
<proteinExistence type="predicted"/>
<evidence type="ECO:0000313" key="2">
    <source>
        <dbReference type="Proteomes" id="UP000265520"/>
    </source>
</evidence>
<comment type="caution">
    <text evidence="1">The sequence shown here is derived from an EMBL/GenBank/DDBJ whole genome shotgun (WGS) entry which is preliminary data.</text>
</comment>
<dbReference type="Proteomes" id="UP000265520">
    <property type="component" value="Unassembled WGS sequence"/>
</dbReference>
<reference evidence="1 2" key="1">
    <citation type="journal article" date="2018" name="Front. Plant Sci.">
        <title>Red Clover (Trifolium pratense) and Zigzag Clover (T. medium) - A Picture of Genomic Similarities and Differences.</title>
        <authorList>
            <person name="Dluhosova J."/>
            <person name="Istvanek J."/>
            <person name="Nedelnik J."/>
            <person name="Repkova J."/>
        </authorList>
    </citation>
    <scope>NUCLEOTIDE SEQUENCE [LARGE SCALE GENOMIC DNA]</scope>
    <source>
        <strain evidence="2">cv. 10/8</strain>
        <tissue evidence="1">Leaf</tissue>
    </source>
</reference>